<keyword evidence="2" id="KW-1185">Reference proteome</keyword>
<reference evidence="1 2" key="1">
    <citation type="journal article" date="2019" name="Int. J. Syst. Evol. Microbiol.">
        <title>The Global Catalogue of Microorganisms (GCM) 10K type strain sequencing project: providing services to taxonomists for standard genome sequencing and annotation.</title>
        <authorList>
            <consortium name="The Broad Institute Genomics Platform"/>
            <consortium name="The Broad Institute Genome Sequencing Center for Infectious Disease"/>
            <person name="Wu L."/>
            <person name="Ma J."/>
        </authorList>
    </citation>
    <scope>NUCLEOTIDE SEQUENCE [LARGE SCALE GENOMIC DNA]</scope>
    <source>
        <strain evidence="1 2">CGMCC 1.12125</strain>
    </source>
</reference>
<dbReference type="AlphaFoldDB" id="A0ABD6CA03"/>
<accession>A0ABD6CA03</accession>
<protein>
    <submittedName>
        <fullName evidence="1">DUF835 domain-containing protein</fullName>
    </submittedName>
</protein>
<evidence type="ECO:0000313" key="1">
    <source>
        <dbReference type="EMBL" id="MFD1586794.1"/>
    </source>
</evidence>
<dbReference type="InterPro" id="IPR055927">
    <property type="entry name" value="DUF7504"/>
</dbReference>
<dbReference type="Proteomes" id="UP001597119">
    <property type="component" value="Unassembled WGS sequence"/>
</dbReference>
<comment type="caution">
    <text evidence="1">The sequence shown here is derived from an EMBL/GenBank/DDBJ whole genome shotgun (WGS) entry which is preliminary data.</text>
</comment>
<dbReference type="Pfam" id="PF24336">
    <property type="entry name" value="DUF7504"/>
    <property type="match status" value="1"/>
</dbReference>
<name>A0ABD6CA03_9EURY</name>
<sequence>METHATRALREQSRVLLLASPTEIERSGLCFDTLSTATPAQQHALTIAYKRRPRDIVEGWRDHNDALPASLAIICPESQATPDETLPEGVHETHVAAGDLTGVGIAVSRYLDRWADDDAPITACLDSLTVLLQYTETDRVFRFLHTLTGRFMAAGASAHVHLDPRAHDDQTIATLTTLFDAVVERDGDEWLVRQS</sequence>
<proteinExistence type="predicted"/>
<dbReference type="RefSeq" id="WP_247376005.1">
    <property type="nucleotide sequence ID" value="NZ_JALLGV010000001.1"/>
</dbReference>
<organism evidence="1 2">
    <name type="scientific">Halorientalis brevis</name>
    <dbReference type="NCBI Taxonomy" id="1126241"/>
    <lineage>
        <taxon>Archaea</taxon>
        <taxon>Methanobacteriati</taxon>
        <taxon>Methanobacteriota</taxon>
        <taxon>Stenosarchaea group</taxon>
        <taxon>Halobacteria</taxon>
        <taxon>Halobacteriales</taxon>
        <taxon>Haloarculaceae</taxon>
        <taxon>Halorientalis</taxon>
    </lineage>
</organism>
<gene>
    <name evidence="1" type="ORF">ACFR9U_07355</name>
</gene>
<evidence type="ECO:0000313" key="2">
    <source>
        <dbReference type="Proteomes" id="UP001597119"/>
    </source>
</evidence>
<dbReference type="EMBL" id="JBHUDJ010000003">
    <property type="protein sequence ID" value="MFD1586794.1"/>
    <property type="molecule type" value="Genomic_DNA"/>
</dbReference>